<evidence type="ECO:0000259" key="1">
    <source>
        <dbReference type="Pfam" id="PF09537"/>
    </source>
</evidence>
<sequence>MNMEKKIQHSLNDLIEIARDGSEFYGEAAEKVKDPELASLFNQMAGHKREIVNGLSVDVAAAGGEPAEKGTMVGSMHQLYGKTRAALGDTNYAYVAELEESEDRLLEAFRDTINDSGTPAPARAAAEKYMPRVVQCHDIMRNRKAALKAVK</sequence>
<keyword evidence="3" id="KW-1185">Reference proteome</keyword>
<name>A0A4R5TP44_9GAMM</name>
<comment type="caution">
    <text evidence="2">The sequence shown here is derived from an EMBL/GenBank/DDBJ whole genome shotgun (WGS) entry which is preliminary data.</text>
</comment>
<dbReference type="Pfam" id="PF09537">
    <property type="entry name" value="DUF2383"/>
    <property type="match status" value="1"/>
</dbReference>
<accession>A0A4R5TP44</accession>
<dbReference type="NCBIfam" id="TIGR02284">
    <property type="entry name" value="PA2169 family four-helix-bundle protein"/>
    <property type="match status" value="1"/>
</dbReference>
<evidence type="ECO:0000313" key="2">
    <source>
        <dbReference type="EMBL" id="TDK23806.1"/>
    </source>
</evidence>
<reference evidence="2 3" key="1">
    <citation type="submission" date="2019-03" db="EMBL/GenBank/DDBJ databases">
        <title>Luteimonas zhaokaii sp.nov., isolated from the rectal contents of Plateau pika in Yushu, Qinghai Province, China.</title>
        <authorList>
            <person name="Zhang G."/>
        </authorList>
    </citation>
    <scope>NUCLEOTIDE SEQUENCE [LARGE SCALE GENOMIC DNA]</scope>
    <source>
        <strain evidence="2 3">B9</strain>
    </source>
</reference>
<dbReference type="InterPro" id="IPR011971">
    <property type="entry name" value="CHP02284"/>
</dbReference>
<evidence type="ECO:0000313" key="3">
    <source>
        <dbReference type="Proteomes" id="UP000294796"/>
    </source>
</evidence>
<dbReference type="InterPro" id="IPR009078">
    <property type="entry name" value="Ferritin-like_SF"/>
</dbReference>
<dbReference type="RefSeq" id="WP_133321903.1">
    <property type="nucleotide sequence ID" value="NZ_SMTF01000006.1"/>
</dbReference>
<protein>
    <submittedName>
        <fullName evidence="2">PA2169 family four-helix-bundle protein</fullName>
    </submittedName>
</protein>
<gene>
    <name evidence="2" type="ORF">E2F46_09755</name>
</gene>
<feature type="domain" description="DUF2383" evidence="1">
    <location>
        <begin position="7"/>
        <end position="114"/>
    </location>
</feature>
<dbReference type="InterPro" id="IPR019052">
    <property type="entry name" value="DUF2383"/>
</dbReference>
<dbReference type="EMBL" id="SMTF01000006">
    <property type="protein sequence ID" value="TDK23806.1"/>
    <property type="molecule type" value="Genomic_DNA"/>
</dbReference>
<dbReference type="InterPro" id="IPR012347">
    <property type="entry name" value="Ferritin-like"/>
</dbReference>
<dbReference type="Proteomes" id="UP000294796">
    <property type="component" value="Unassembled WGS sequence"/>
</dbReference>
<dbReference type="OrthoDB" id="268257at2"/>
<organism evidence="2 3">
    <name type="scientific">Luteimonas aestuarii</name>
    <dbReference type="NCBI Taxonomy" id="453837"/>
    <lineage>
        <taxon>Bacteria</taxon>
        <taxon>Pseudomonadati</taxon>
        <taxon>Pseudomonadota</taxon>
        <taxon>Gammaproteobacteria</taxon>
        <taxon>Lysobacterales</taxon>
        <taxon>Lysobacteraceae</taxon>
        <taxon>Luteimonas</taxon>
    </lineage>
</organism>
<proteinExistence type="predicted"/>
<dbReference type="Gene3D" id="1.20.1260.10">
    <property type="match status" value="1"/>
</dbReference>
<dbReference type="AlphaFoldDB" id="A0A4R5TP44"/>
<dbReference type="SUPFAM" id="SSF47240">
    <property type="entry name" value="Ferritin-like"/>
    <property type="match status" value="1"/>
</dbReference>